<dbReference type="AlphaFoldDB" id="A0A841C1K6"/>
<dbReference type="RefSeq" id="WP_184844035.1">
    <property type="nucleotide sequence ID" value="NZ_JACHMN010000003.1"/>
</dbReference>
<reference evidence="1 2" key="1">
    <citation type="submission" date="2020-08" db="EMBL/GenBank/DDBJ databases">
        <title>Sequencing the genomes of 1000 actinobacteria strains.</title>
        <authorList>
            <person name="Klenk H.-P."/>
        </authorList>
    </citation>
    <scope>NUCLEOTIDE SEQUENCE [LARGE SCALE GENOMIC DNA]</scope>
    <source>
        <strain evidence="1 2">DSM 45362</strain>
    </source>
</reference>
<sequence length="63" mass="6541">MTHPAPAVPTPAQLAPGVTGHRAVDAALRSLENAASLPLVDQIAAYDAAHRTLRETLSTIDEA</sequence>
<keyword evidence="2" id="KW-1185">Reference proteome</keyword>
<proteinExistence type="predicted"/>
<comment type="caution">
    <text evidence="1">The sequence shown here is derived from an EMBL/GenBank/DDBJ whole genome shotgun (WGS) entry which is preliminary data.</text>
</comment>
<accession>A0A841C1K6</accession>
<organism evidence="1 2">
    <name type="scientific">Allocatelliglobosispora scoriae</name>
    <dbReference type="NCBI Taxonomy" id="643052"/>
    <lineage>
        <taxon>Bacteria</taxon>
        <taxon>Bacillati</taxon>
        <taxon>Actinomycetota</taxon>
        <taxon>Actinomycetes</taxon>
        <taxon>Micromonosporales</taxon>
        <taxon>Micromonosporaceae</taxon>
        <taxon>Allocatelliglobosispora</taxon>
    </lineage>
</organism>
<protein>
    <submittedName>
        <fullName evidence="1">NADPH-dependent curcumin reductase CurA</fullName>
    </submittedName>
</protein>
<dbReference type="EMBL" id="JACHMN010000003">
    <property type="protein sequence ID" value="MBB5873209.1"/>
    <property type="molecule type" value="Genomic_DNA"/>
</dbReference>
<name>A0A841C1K6_9ACTN</name>
<dbReference type="Proteomes" id="UP000587527">
    <property type="component" value="Unassembled WGS sequence"/>
</dbReference>
<evidence type="ECO:0000313" key="2">
    <source>
        <dbReference type="Proteomes" id="UP000587527"/>
    </source>
</evidence>
<gene>
    <name evidence="1" type="ORF">F4553_006643</name>
</gene>
<evidence type="ECO:0000313" key="1">
    <source>
        <dbReference type="EMBL" id="MBB5873209.1"/>
    </source>
</evidence>